<dbReference type="SUPFAM" id="SSF52833">
    <property type="entry name" value="Thioredoxin-like"/>
    <property type="match status" value="1"/>
</dbReference>
<comment type="caution">
    <text evidence="4">The sequence shown here is derived from an EMBL/GenBank/DDBJ whole genome shotgun (WGS) entry which is preliminary data.</text>
</comment>
<evidence type="ECO:0000313" key="5">
    <source>
        <dbReference type="Proteomes" id="UP000587760"/>
    </source>
</evidence>
<dbReference type="Gene3D" id="3.40.30.10">
    <property type="entry name" value="Glutaredoxin"/>
    <property type="match status" value="1"/>
</dbReference>
<keyword evidence="4" id="KW-0413">Isomerase</keyword>
<feature type="signal peptide" evidence="2">
    <location>
        <begin position="1"/>
        <end position="21"/>
    </location>
</feature>
<dbReference type="PANTHER" id="PTHR42852">
    <property type="entry name" value="THIOL:DISULFIDE INTERCHANGE PROTEIN DSBE"/>
    <property type="match status" value="1"/>
</dbReference>
<feature type="chain" id="PRO_5033055223" evidence="2">
    <location>
        <begin position="22"/>
        <end position="204"/>
    </location>
</feature>
<reference evidence="4 5" key="1">
    <citation type="submission" date="2020-08" db="EMBL/GenBank/DDBJ databases">
        <title>Genomic Encyclopedia of Type Strains, Phase IV (KMG-IV): sequencing the most valuable type-strain genomes for metagenomic binning, comparative biology and taxonomic classification.</title>
        <authorList>
            <person name="Goeker M."/>
        </authorList>
    </citation>
    <scope>NUCLEOTIDE SEQUENCE [LARGE SCALE GENOMIC DNA]</scope>
    <source>
        <strain evidence="4 5">DSM 2461</strain>
    </source>
</reference>
<keyword evidence="1" id="KW-0676">Redox-active center</keyword>
<proteinExistence type="predicted"/>
<dbReference type="RefSeq" id="WP_184747923.1">
    <property type="nucleotide sequence ID" value="NZ_JACHGJ010000007.1"/>
</dbReference>
<dbReference type="PROSITE" id="PS51352">
    <property type="entry name" value="THIOREDOXIN_2"/>
    <property type="match status" value="1"/>
</dbReference>
<dbReference type="InterPro" id="IPR017937">
    <property type="entry name" value="Thioredoxin_CS"/>
</dbReference>
<dbReference type="InterPro" id="IPR013766">
    <property type="entry name" value="Thioredoxin_domain"/>
</dbReference>
<evidence type="ECO:0000256" key="2">
    <source>
        <dbReference type="SAM" id="SignalP"/>
    </source>
</evidence>
<evidence type="ECO:0000259" key="3">
    <source>
        <dbReference type="PROSITE" id="PS51352"/>
    </source>
</evidence>
<keyword evidence="2" id="KW-0732">Signal</keyword>
<organism evidence="4 5">
    <name type="scientific">Spirochaeta isovalerica</name>
    <dbReference type="NCBI Taxonomy" id="150"/>
    <lineage>
        <taxon>Bacteria</taxon>
        <taxon>Pseudomonadati</taxon>
        <taxon>Spirochaetota</taxon>
        <taxon>Spirochaetia</taxon>
        <taxon>Spirochaetales</taxon>
        <taxon>Spirochaetaceae</taxon>
        <taxon>Spirochaeta</taxon>
    </lineage>
</organism>
<dbReference type="PANTHER" id="PTHR42852:SF17">
    <property type="entry name" value="THIOREDOXIN-LIKE PROTEIN HI_1115"/>
    <property type="match status" value="1"/>
</dbReference>
<dbReference type="Pfam" id="PF00578">
    <property type="entry name" value="AhpC-TSA"/>
    <property type="match status" value="1"/>
</dbReference>
<dbReference type="InterPro" id="IPR050553">
    <property type="entry name" value="Thioredoxin_ResA/DsbE_sf"/>
</dbReference>
<dbReference type="InterPro" id="IPR000866">
    <property type="entry name" value="AhpC/TSA"/>
</dbReference>
<dbReference type="GO" id="GO:0016491">
    <property type="term" value="F:oxidoreductase activity"/>
    <property type="evidence" value="ECO:0007669"/>
    <property type="project" value="InterPro"/>
</dbReference>
<dbReference type="AlphaFoldDB" id="A0A841REQ5"/>
<dbReference type="PROSITE" id="PS51257">
    <property type="entry name" value="PROKAR_LIPOPROTEIN"/>
    <property type="match status" value="1"/>
</dbReference>
<dbReference type="PROSITE" id="PS00194">
    <property type="entry name" value="THIOREDOXIN_1"/>
    <property type="match status" value="1"/>
</dbReference>
<feature type="domain" description="Thioredoxin" evidence="3">
    <location>
        <begin position="56"/>
        <end position="203"/>
    </location>
</feature>
<dbReference type="EMBL" id="JACHGJ010000007">
    <property type="protein sequence ID" value="MBB6481687.1"/>
    <property type="molecule type" value="Genomic_DNA"/>
</dbReference>
<sequence>MKKVLWIIPIFAMLSFLSCSGEEPEGKDGAAETAGQTQPQAAAVAADFDDIEQAMSHSGFDVPADTLPSIDFELMNLQGNLEALSDYRGKVVFLNFWATWCGPCQSEMPAMENVYNELKDEGFVILAVDLAEDKDTVAKFISERNLTFPVLLDTSGKIGGIYEARSIPTTYIIDREGNILGRAVGVRPWEDESFMTLFRQILEL</sequence>
<dbReference type="GO" id="GO:0016209">
    <property type="term" value="F:antioxidant activity"/>
    <property type="evidence" value="ECO:0007669"/>
    <property type="project" value="InterPro"/>
</dbReference>
<keyword evidence="5" id="KW-1185">Reference proteome</keyword>
<evidence type="ECO:0000256" key="1">
    <source>
        <dbReference type="ARBA" id="ARBA00023284"/>
    </source>
</evidence>
<gene>
    <name evidence="4" type="ORF">HNR50_003367</name>
</gene>
<protein>
    <submittedName>
        <fullName evidence="4">Thiol-disulfide isomerase/thioredoxin</fullName>
    </submittedName>
</protein>
<accession>A0A841REQ5</accession>
<name>A0A841REQ5_9SPIO</name>
<evidence type="ECO:0000313" key="4">
    <source>
        <dbReference type="EMBL" id="MBB6481687.1"/>
    </source>
</evidence>
<dbReference type="CDD" id="cd02966">
    <property type="entry name" value="TlpA_like_family"/>
    <property type="match status" value="1"/>
</dbReference>
<dbReference type="Proteomes" id="UP000587760">
    <property type="component" value="Unassembled WGS sequence"/>
</dbReference>
<dbReference type="InterPro" id="IPR036249">
    <property type="entry name" value="Thioredoxin-like_sf"/>
</dbReference>
<dbReference type="GO" id="GO:0016853">
    <property type="term" value="F:isomerase activity"/>
    <property type="evidence" value="ECO:0007669"/>
    <property type="project" value="UniProtKB-KW"/>
</dbReference>